<accession>A0A093TQI0</accession>
<name>A0A093TQI0_9GAMM</name>
<dbReference type="Proteomes" id="UP000032874">
    <property type="component" value="Unassembled WGS sequence"/>
</dbReference>
<dbReference type="PANTHER" id="PTHR34319:SF7">
    <property type="entry name" value="HNH ENDONUCLEASE DOMAIN-CONTAINING PROTEIN"/>
    <property type="match status" value="1"/>
</dbReference>
<proteinExistence type="predicted"/>
<dbReference type="AlphaFoldDB" id="A0A093TQI0"/>
<dbReference type="STRING" id="55207.KP22_21425"/>
<dbReference type="RefSeq" id="WP_039326242.1">
    <property type="nucleotide sequence ID" value="NZ_JQHM01000033.1"/>
</dbReference>
<dbReference type="NCBIfam" id="TIGR03344">
    <property type="entry name" value="VI_effect_Hcp1"/>
    <property type="match status" value="1"/>
</dbReference>
<dbReference type="Gene3D" id="2.30.110.20">
    <property type="entry name" value="Hcp1-like"/>
    <property type="match status" value="1"/>
</dbReference>
<evidence type="ECO:0000313" key="1">
    <source>
        <dbReference type="EMBL" id="KFW98287.1"/>
    </source>
</evidence>
<dbReference type="PANTHER" id="PTHR34319">
    <property type="entry name" value="MAJOR EXPORTED PROTEIN"/>
    <property type="match status" value="1"/>
</dbReference>
<dbReference type="InterPro" id="IPR008514">
    <property type="entry name" value="T6SS_Hcp"/>
</dbReference>
<dbReference type="eggNOG" id="COG3157">
    <property type="taxonomic scope" value="Bacteria"/>
</dbReference>
<reference evidence="1 2" key="1">
    <citation type="submission" date="2014-08" db="EMBL/GenBank/DDBJ databases">
        <title>Genome sequences of NCPPB Pectobacterium isolates.</title>
        <authorList>
            <person name="Glover R.H."/>
            <person name="Sapp M."/>
            <person name="Elphinstone J."/>
        </authorList>
    </citation>
    <scope>NUCLEOTIDE SEQUENCE [LARGE SCALE GENOMIC DNA]</scope>
    <source>
        <strain evidence="1 2">NCPPB 2795</strain>
    </source>
</reference>
<dbReference type="InterPro" id="IPR052947">
    <property type="entry name" value="T6SS_Hcp1_domain"/>
</dbReference>
<protein>
    <submittedName>
        <fullName evidence="1">Hcp</fullName>
    </submittedName>
</protein>
<evidence type="ECO:0000313" key="2">
    <source>
        <dbReference type="Proteomes" id="UP000032874"/>
    </source>
</evidence>
<organism evidence="1 2">
    <name type="scientific">Pectobacterium betavasculorum</name>
    <dbReference type="NCBI Taxonomy" id="55207"/>
    <lineage>
        <taxon>Bacteria</taxon>
        <taxon>Pseudomonadati</taxon>
        <taxon>Pseudomonadota</taxon>
        <taxon>Gammaproteobacteria</taxon>
        <taxon>Enterobacterales</taxon>
        <taxon>Pectobacteriaceae</taxon>
        <taxon>Pectobacterium</taxon>
    </lineage>
</organism>
<sequence>MSNLIYLSVTGEKQGLISAGCSSLDSIGNKYQSAHENEIFVYELVNNISREENISMLPVEIRKPIDKATPLFAQAINDKEKLECIFSFYRTAQSGGNELYFKMKLRDALISNIRFFYPNSLTHNEVQPQESVSFKFASIEWEHVIARTSAYMLWQNVAY</sequence>
<dbReference type="EMBL" id="JQHM01000033">
    <property type="protein sequence ID" value="KFW98287.1"/>
    <property type="molecule type" value="Genomic_DNA"/>
</dbReference>
<dbReference type="Pfam" id="PF05638">
    <property type="entry name" value="T6SS_HCP"/>
    <property type="match status" value="1"/>
</dbReference>
<gene>
    <name evidence="1" type="ORF">KP22_21425</name>
</gene>
<comment type="caution">
    <text evidence="1">The sequence shown here is derived from an EMBL/GenBank/DDBJ whole genome shotgun (WGS) entry which is preliminary data.</text>
</comment>
<dbReference type="SUPFAM" id="SSF141452">
    <property type="entry name" value="Hcp1-like"/>
    <property type="match status" value="1"/>
</dbReference>
<dbReference type="InterPro" id="IPR036624">
    <property type="entry name" value="Hcp1-lik_sf"/>
</dbReference>